<feature type="transmembrane region" description="Helical" evidence="1">
    <location>
        <begin position="152"/>
        <end position="171"/>
    </location>
</feature>
<dbReference type="AlphaFoldDB" id="X0PUZ6"/>
<dbReference type="OrthoDB" id="2307496at2"/>
<name>X0PUZ6_9LACO</name>
<evidence type="ECO:0000313" key="3">
    <source>
        <dbReference type="Proteomes" id="UP000051236"/>
    </source>
</evidence>
<dbReference type="PANTHER" id="PTHR34989:SF1">
    <property type="entry name" value="PROTEIN HDED"/>
    <property type="match status" value="1"/>
</dbReference>
<feature type="transmembrane region" description="Helical" evidence="1">
    <location>
        <begin position="127"/>
        <end position="146"/>
    </location>
</feature>
<reference evidence="2 3" key="1">
    <citation type="journal article" date="2015" name="Genome Announc.">
        <title>Expanding the biotechnology potential of lactobacilli through comparative genomics of 213 strains and associated genera.</title>
        <authorList>
            <person name="Sun Z."/>
            <person name="Harris H.M."/>
            <person name="McCann A."/>
            <person name="Guo C."/>
            <person name="Argimon S."/>
            <person name="Zhang W."/>
            <person name="Yang X."/>
            <person name="Jeffery I.B."/>
            <person name="Cooney J.C."/>
            <person name="Kagawa T.F."/>
            <person name="Liu W."/>
            <person name="Song Y."/>
            <person name="Salvetti E."/>
            <person name="Wrobel A."/>
            <person name="Rasinkangas P."/>
            <person name="Parkhill J."/>
            <person name="Rea M.C."/>
            <person name="O'Sullivan O."/>
            <person name="Ritari J."/>
            <person name="Douillard F.P."/>
            <person name="Paul Ross R."/>
            <person name="Yang R."/>
            <person name="Briner A.E."/>
            <person name="Felis G.E."/>
            <person name="de Vos W.M."/>
            <person name="Barrangou R."/>
            <person name="Klaenhammer T.R."/>
            <person name="Caufield P.W."/>
            <person name="Cui Y."/>
            <person name="Zhang H."/>
            <person name="O'Toole P.W."/>
        </authorList>
    </citation>
    <scope>NUCLEOTIDE SEQUENCE [LARGE SCALE GENOMIC DNA]</scope>
    <source>
        <strain evidence="2 3">DSM 18527</strain>
    </source>
</reference>
<organism evidence="2 3">
    <name type="scientific">Agrilactobacillus composti DSM 18527 = JCM 14202</name>
    <dbReference type="NCBI Taxonomy" id="1423734"/>
    <lineage>
        <taxon>Bacteria</taxon>
        <taxon>Bacillati</taxon>
        <taxon>Bacillota</taxon>
        <taxon>Bacilli</taxon>
        <taxon>Lactobacillales</taxon>
        <taxon>Lactobacillaceae</taxon>
        <taxon>Agrilactobacillus</taxon>
    </lineage>
</organism>
<dbReference type="eggNOG" id="COG3247">
    <property type="taxonomic scope" value="Bacteria"/>
</dbReference>
<dbReference type="Proteomes" id="UP000051236">
    <property type="component" value="Unassembled WGS sequence"/>
</dbReference>
<sequence>MSNFFGTIRRYTWLKSLIYVLFGLFALFEPNGTLNSFITVMAAFVGVFGVINLVAALKERHSSGQSNIGVTLAVLQLLAALMIWVLAKPLLAFLPIIMGVILGVNGISKIMSALNHKQYVNVSPLPFVLYGVLLVIVGVVLVFNPFSATLLAVRLFGVLLLIMAVMDIITVRKFKNQ</sequence>
<dbReference type="Pfam" id="PF03729">
    <property type="entry name" value="DUF308"/>
    <property type="match status" value="2"/>
</dbReference>
<feature type="transmembrane region" description="Helical" evidence="1">
    <location>
        <begin position="12"/>
        <end position="28"/>
    </location>
</feature>
<evidence type="ECO:0008006" key="4">
    <source>
        <dbReference type="Google" id="ProtNLM"/>
    </source>
</evidence>
<comment type="caution">
    <text evidence="2">The sequence shown here is derived from an EMBL/GenBank/DDBJ whole genome shotgun (WGS) entry which is preliminary data.</text>
</comment>
<dbReference type="GO" id="GO:0005886">
    <property type="term" value="C:plasma membrane"/>
    <property type="evidence" value="ECO:0007669"/>
    <property type="project" value="TreeGrafter"/>
</dbReference>
<keyword evidence="1" id="KW-1133">Transmembrane helix</keyword>
<dbReference type="RefSeq" id="WP_035455119.1">
    <property type="nucleotide sequence ID" value="NZ_AZGA01000074.1"/>
</dbReference>
<feature type="transmembrane region" description="Helical" evidence="1">
    <location>
        <begin position="34"/>
        <end position="56"/>
    </location>
</feature>
<protein>
    <recommendedName>
        <fullName evidence="4">Acid-resistance membrane protein</fullName>
    </recommendedName>
</protein>
<dbReference type="STRING" id="1423734.FC83_GL000539"/>
<accession>X0PUZ6</accession>
<keyword evidence="3" id="KW-1185">Reference proteome</keyword>
<feature type="transmembrane region" description="Helical" evidence="1">
    <location>
        <begin position="93"/>
        <end position="115"/>
    </location>
</feature>
<gene>
    <name evidence="2" type="ORF">FC83_GL000539</name>
</gene>
<dbReference type="PATRIC" id="fig|1423734.3.peg.545"/>
<dbReference type="InterPro" id="IPR052712">
    <property type="entry name" value="Acid_resist_chaperone_HdeD"/>
</dbReference>
<feature type="transmembrane region" description="Helical" evidence="1">
    <location>
        <begin position="68"/>
        <end position="87"/>
    </location>
</feature>
<evidence type="ECO:0000256" key="1">
    <source>
        <dbReference type="SAM" id="Phobius"/>
    </source>
</evidence>
<dbReference type="InterPro" id="IPR005325">
    <property type="entry name" value="DUF308_memb"/>
</dbReference>
<evidence type="ECO:0000313" key="2">
    <source>
        <dbReference type="EMBL" id="KRM31859.1"/>
    </source>
</evidence>
<keyword evidence="1" id="KW-0812">Transmembrane</keyword>
<proteinExistence type="predicted"/>
<dbReference type="PANTHER" id="PTHR34989">
    <property type="entry name" value="PROTEIN HDED"/>
    <property type="match status" value="1"/>
</dbReference>
<dbReference type="EMBL" id="AZGA01000074">
    <property type="protein sequence ID" value="KRM31859.1"/>
    <property type="molecule type" value="Genomic_DNA"/>
</dbReference>
<keyword evidence="1" id="KW-0472">Membrane</keyword>